<comment type="caution">
    <text evidence="2">The sequence shown here is derived from an EMBL/GenBank/DDBJ whole genome shotgun (WGS) entry which is preliminary data.</text>
</comment>
<organism evidence="2 3">
    <name type="scientific">Rhodopirellula europaea 6C</name>
    <dbReference type="NCBI Taxonomy" id="1263867"/>
    <lineage>
        <taxon>Bacteria</taxon>
        <taxon>Pseudomonadati</taxon>
        <taxon>Planctomycetota</taxon>
        <taxon>Planctomycetia</taxon>
        <taxon>Pirellulales</taxon>
        <taxon>Pirellulaceae</taxon>
        <taxon>Rhodopirellula</taxon>
    </lineage>
</organism>
<reference evidence="2" key="2">
    <citation type="journal article" date="2013" name="Mar. Genomics">
        <title>Expression of sulfatases in Rhodopirellula baltica and the diversity of sulfatases in the genus Rhodopirellula.</title>
        <authorList>
            <person name="Wegner C.E."/>
            <person name="Richter-Heitmann T."/>
            <person name="Klindworth A."/>
            <person name="Klockow C."/>
            <person name="Richter M."/>
            <person name="Achstetter T."/>
            <person name="Glockner F.O."/>
            <person name="Harder J."/>
        </authorList>
    </citation>
    <scope>NUCLEOTIDE SEQUENCE [LARGE SCALE GENOMIC DNA]</scope>
    <source>
        <strain evidence="2">6C</strain>
    </source>
</reference>
<evidence type="ECO:0000256" key="1">
    <source>
        <dbReference type="SAM" id="Phobius"/>
    </source>
</evidence>
<keyword evidence="1" id="KW-0472">Membrane</keyword>
<gene>
    <name evidence="2" type="ORF">RE6C_03882</name>
</gene>
<dbReference type="InterPro" id="IPR012902">
    <property type="entry name" value="N_methyl_site"/>
</dbReference>
<evidence type="ECO:0000313" key="2">
    <source>
        <dbReference type="EMBL" id="EMB15398.1"/>
    </source>
</evidence>
<dbReference type="NCBIfam" id="TIGR02532">
    <property type="entry name" value="IV_pilin_GFxxxE"/>
    <property type="match status" value="1"/>
</dbReference>
<reference evidence="2" key="1">
    <citation type="submission" date="2012-11" db="EMBL/GenBank/DDBJ databases">
        <title>Permanent draft genomes of Rhodopirellula europaea strain SH398 and 6C.</title>
        <authorList>
            <person name="Richter M."/>
            <person name="Richter-Heitmann T."/>
            <person name="Frank C."/>
            <person name="Harder J."/>
            <person name="Glockner F.O."/>
        </authorList>
    </citation>
    <scope>NUCLEOTIDE SEQUENCE</scope>
    <source>
        <strain evidence="2">6C</strain>
    </source>
</reference>
<dbReference type="Proteomes" id="UP000011529">
    <property type="component" value="Unassembled WGS sequence"/>
</dbReference>
<accession>M2B0T9</accession>
<sequence length="169" mass="19043">MENGARRMTRRNGYTLIEMVITLSIVIAMLGGTLGLVRLVRTSSKHASDAAIHRQEIRRLANDLRRDVGSAGAIEVVELRLILESTNDSRITYEFDSETWFSRSIKSADSKQIASDRYLIDERSQVKLRLQPISDENPETEPSLVELTITLPDRPSQPIQILAAPRMPN</sequence>
<dbReference type="AlphaFoldDB" id="M2B0T9"/>
<feature type="transmembrane region" description="Helical" evidence="1">
    <location>
        <begin position="12"/>
        <end position="37"/>
    </location>
</feature>
<proteinExistence type="predicted"/>
<name>M2B0T9_9BACT</name>
<dbReference type="EMBL" id="ANMO01000175">
    <property type="protein sequence ID" value="EMB15398.1"/>
    <property type="molecule type" value="Genomic_DNA"/>
</dbReference>
<evidence type="ECO:0000313" key="3">
    <source>
        <dbReference type="Proteomes" id="UP000011529"/>
    </source>
</evidence>
<dbReference type="PATRIC" id="fig|1263867.3.peg.4150"/>
<keyword evidence="1" id="KW-0812">Transmembrane</keyword>
<protein>
    <submittedName>
        <fullName evidence="2">Uncharacterized protein</fullName>
    </submittedName>
</protein>
<keyword evidence="1" id="KW-1133">Transmembrane helix</keyword>
<keyword evidence="3" id="KW-1185">Reference proteome</keyword>